<dbReference type="GeneID" id="61268278"/>
<accession>A0A3S4VDT5</accession>
<dbReference type="OrthoDB" id="5675328at2"/>
<proteinExistence type="predicted"/>
<name>A0A3S4VDT5_9PAST</name>
<gene>
    <name evidence="1" type="ORF">NCTC8284_01712</name>
</gene>
<evidence type="ECO:0000313" key="1">
    <source>
        <dbReference type="EMBL" id="VEH66542.1"/>
    </source>
</evidence>
<sequence length="60" mass="7100">MNYLFCGISYQTSNKPYLHLHIVADNVPQTWNYRLIPIRRISSKYYSITSISNRTEVVYA</sequence>
<dbReference type="KEGG" id="rpne:NCTC8284_01712"/>
<organism evidence="1 2">
    <name type="scientific">Rodentibacter pneumotropicus</name>
    <dbReference type="NCBI Taxonomy" id="758"/>
    <lineage>
        <taxon>Bacteria</taxon>
        <taxon>Pseudomonadati</taxon>
        <taxon>Pseudomonadota</taxon>
        <taxon>Gammaproteobacteria</taxon>
        <taxon>Pasteurellales</taxon>
        <taxon>Pasteurellaceae</taxon>
        <taxon>Rodentibacter</taxon>
    </lineage>
</organism>
<dbReference type="RefSeq" id="WP_136125915.1">
    <property type="nucleotide sequence ID" value="NZ_BBIX01000008.1"/>
</dbReference>
<evidence type="ECO:0000313" key="2">
    <source>
        <dbReference type="Proteomes" id="UP000278733"/>
    </source>
</evidence>
<protein>
    <submittedName>
        <fullName evidence="1">Uncharacterized protein</fullName>
    </submittedName>
</protein>
<dbReference type="AlphaFoldDB" id="A0A3S4VDT5"/>
<dbReference type="EMBL" id="LR134405">
    <property type="protein sequence ID" value="VEH66542.1"/>
    <property type="molecule type" value="Genomic_DNA"/>
</dbReference>
<reference evidence="1 2" key="1">
    <citation type="submission" date="2018-12" db="EMBL/GenBank/DDBJ databases">
        <authorList>
            <consortium name="Pathogen Informatics"/>
        </authorList>
    </citation>
    <scope>NUCLEOTIDE SEQUENCE [LARGE SCALE GENOMIC DNA]</scope>
    <source>
        <strain evidence="1 2">NCTC8284</strain>
    </source>
</reference>
<dbReference type="Proteomes" id="UP000278733">
    <property type="component" value="Chromosome"/>
</dbReference>